<proteinExistence type="predicted"/>
<dbReference type="Proteomes" id="UP000429232">
    <property type="component" value="Chromosome"/>
</dbReference>
<feature type="domain" description="VOC" evidence="1">
    <location>
        <begin position="9"/>
        <end position="126"/>
    </location>
</feature>
<name>A0A7T7F9W5_9SPHI</name>
<evidence type="ECO:0000313" key="2">
    <source>
        <dbReference type="EMBL" id="QQL49488.1"/>
    </source>
</evidence>
<dbReference type="SUPFAM" id="SSF54593">
    <property type="entry name" value="Glyoxalase/Bleomycin resistance protein/Dihydroxybiphenyl dioxygenase"/>
    <property type="match status" value="1"/>
</dbReference>
<dbReference type="InterPro" id="IPR004360">
    <property type="entry name" value="Glyas_Fos-R_dOase_dom"/>
</dbReference>
<gene>
    <name evidence="2" type="ORF">GO620_015140</name>
</gene>
<sequence length="126" mass="14141">MKNVNFPGDYQQIMPYLIVPSGLRFISFMKKVFGAQEKGERHMRDEFTIQHAELTVGQSVIMLADSTDNYPPQTAGMFIYVDDCDTVYQVALDEGAISVMPPNDMPYGRSAGIKDPVGNIWWVTSV</sequence>
<dbReference type="KEGG" id="mgik:GO620_015140"/>
<dbReference type="CDD" id="cd07246">
    <property type="entry name" value="VOC_like"/>
    <property type="match status" value="1"/>
</dbReference>
<protein>
    <submittedName>
        <fullName evidence="2">VOC family protein</fullName>
    </submittedName>
</protein>
<evidence type="ECO:0000259" key="1">
    <source>
        <dbReference type="PROSITE" id="PS51819"/>
    </source>
</evidence>
<dbReference type="RefSeq" id="WP_198173539.1">
    <property type="nucleotide sequence ID" value="NZ_CP066775.1"/>
</dbReference>
<dbReference type="Pfam" id="PF00903">
    <property type="entry name" value="Glyoxalase"/>
    <property type="match status" value="1"/>
</dbReference>
<dbReference type="InterPro" id="IPR037523">
    <property type="entry name" value="VOC_core"/>
</dbReference>
<organism evidence="2 3">
    <name type="scientific">Mucilaginibacter ginkgonis</name>
    <dbReference type="NCBI Taxonomy" id="2682091"/>
    <lineage>
        <taxon>Bacteria</taxon>
        <taxon>Pseudomonadati</taxon>
        <taxon>Bacteroidota</taxon>
        <taxon>Sphingobacteriia</taxon>
        <taxon>Sphingobacteriales</taxon>
        <taxon>Sphingobacteriaceae</taxon>
        <taxon>Mucilaginibacter</taxon>
    </lineage>
</organism>
<reference evidence="2 3" key="1">
    <citation type="submission" date="2020-12" db="EMBL/GenBank/DDBJ databases">
        <title>HMF7856_wgs.fasta genome submission.</title>
        <authorList>
            <person name="Kang H."/>
            <person name="Kim H."/>
            <person name="Joh K."/>
        </authorList>
    </citation>
    <scope>NUCLEOTIDE SEQUENCE [LARGE SCALE GENOMIC DNA]</scope>
    <source>
        <strain evidence="2 3">HMF7856</strain>
    </source>
</reference>
<dbReference type="PANTHER" id="PTHR34109">
    <property type="entry name" value="BNAUNNG04460D PROTEIN-RELATED"/>
    <property type="match status" value="1"/>
</dbReference>
<dbReference type="AlphaFoldDB" id="A0A7T7F9W5"/>
<dbReference type="PANTHER" id="PTHR34109:SF1">
    <property type="entry name" value="VOC DOMAIN-CONTAINING PROTEIN"/>
    <property type="match status" value="1"/>
</dbReference>
<dbReference type="InterPro" id="IPR029068">
    <property type="entry name" value="Glyas_Bleomycin-R_OHBP_Dase"/>
</dbReference>
<evidence type="ECO:0000313" key="3">
    <source>
        <dbReference type="Proteomes" id="UP000429232"/>
    </source>
</evidence>
<keyword evidence="3" id="KW-1185">Reference proteome</keyword>
<dbReference type="EMBL" id="CP066775">
    <property type="protein sequence ID" value="QQL49488.1"/>
    <property type="molecule type" value="Genomic_DNA"/>
</dbReference>
<accession>A0A7T7F9W5</accession>
<dbReference type="PROSITE" id="PS51819">
    <property type="entry name" value="VOC"/>
    <property type="match status" value="1"/>
</dbReference>
<dbReference type="Gene3D" id="3.30.720.110">
    <property type="match status" value="1"/>
</dbReference>
<dbReference type="Gene3D" id="3.30.720.120">
    <property type="match status" value="1"/>
</dbReference>